<feature type="region of interest" description="Disordered" evidence="2">
    <location>
        <begin position="1474"/>
        <end position="1516"/>
    </location>
</feature>
<evidence type="ECO:0000313" key="6">
    <source>
        <dbReference type="Proteomes" id="UP000820818"/>
    </source>
</evidence>
<dbReference type="EMBL" id="WJBH02000002">
    <property type="protein sequence ID" value="KAI9563049.1"/>
    <property type="molecule type" value="Genomic_DNA"/>
</dbReference>
<protein>
    <recommendedName>
        <fullName evidence="4">FMP27/BLTP2/Hobbit GFWDK motif-containing RBG unit domain-containing protein</fullName>
    </recommendedName>
</protein>
<keyword evidence="3" id="KW-0812">Transmembrane</keyword>
<feature type="region of interest" description="Disordered" evidence="2">
    <location>
        <begin position="2035"/>
        <end position="2061"/>
    </location>
</feature>
<dbReference type="PANTHER" id="PTHR15678:SF6">
    <property type="entry name" value="BRIDGE-LIKE LIPID TRANSFER PROTEIN FAMILY MEMBER 2"/>
    <property type="match status" value="1"/>
</dbReference>
<organism evidence="5 6">
    <name type="scientific">Daphnia sinensis</name>
    <dbReference type="NCBI Taxonomy" id="1820382"/>
    <lineage>
        <taxon>Eukaryota</taxon>
        <taxon>Metazoa</taxon>
        <taxon>Ecdysozoa</taxon>
        <taxon>Arthropoda</taxon>
        <taxon>Crustacea</taxon>
        <taxon>Branchiopoda</taxon>
        <taxon>Diplostraca</taxon>
        <taxon>Cladocera</taxon>
        <taxon>Anomopoda</taxon>
        <taxon>Daphniidae</taxon>
        <taxon>Daphnia</taxon>
        <taxon>Daphnia similis group</taxon>
    </lineage>
</organism>
<dbReference type="InterPro" id="IPR045167">
    <property type="entry name" value="Hobbit"/>
</dbReference>
<reference evidence="5 6" key="1">
    <citation type="submission" date="2022-05" db="EMBL/GenBank/DDBJ databases">
        <title>A multi-omics perspective on studying reproductive biology in Daphnia sinensis.</title>
        <authorList>
            <person name="Jia J."/>
        </authorList>
    </citation>
    <scope>NUCLEOTIDE SEQUENCE [LARGE SCALE GENOMIC DNA]</scope>
    <source>
        <strain evidence="5 6">WSL</strain>
    </source>
</reference>
<dbReference type="PANTHER" id="PTHR15678">
    <property type="entry name" value="ANTIGEN MLAA-22-RELATED"/>
    <property type="match status" value="1"/>
</dbReference>
<feature type="compositionally biased region" description="Basic and acidic residues" evidence="2">
    <location>
        <begin position="2035"/>
        <end position="2044"/>
    </location>
</feature>
<name>A0AAD5L0L1_9CRUS</name>
<feature type="transmembrane region" description="Helical" evidence="3">
    <location>
        <begin position="6"/>
        <end position="30"/>
    </location>
</feature>
<dbReference type="Pfam" id="PF10344">
    <property type="entry name" value="Hobbit"/>
    <property type="match status" value="2"/>
</dbReference>
<dbReference type="InterPro" id="IPR019441">
    <property type="entry name" value="FMP27/BLTP2/Hobbit_GFWDK_RBG"/>
</dbReference>
<keyword evidence="3" id="KW-1133">Transmembrane helix</keyword>
<gene>
    <name evidence="5" type="ORF">GHT06_010506</name>
</gene>
<evidence type="ECO:0000256" key="1">
    <source>
        <dbReference type="SAM" id="Coils"/>
    </source>
</evidence>
<evidence type="ECO:0000256" key="3">
    <source>
        <dbReference type="SAM" id="Phobius"/>
    </source>
</evidence>
<feature type="compositionally biased region" description="Low complexity" evidence="2">
    <location>
        <begin position="1503"/>
        <end position="1516"/>
    </location>
</feature>
<feature type="coiled-coil region" evidence="1">
    <location>
        <begin position="1809"/>
        <end position="1870"/>
    </location>
</feature>
<keyword evidence="3" id="KW-0472">Membrane</keyword>
<keyword evidence="1" id="KW-0175">Coiled coil</keyword>
<evidence type="ECO:0000313" key="5">
    <source>
        <dbReference type="EMBL" id="KAI9563049.1"/>
    </source>
</evidence>
<evidence type="ECO:0000259" key="4">
    <source>
        <dbReference type="SMART" id="SM01214"/>
    </source>
</evidence>
<keyword evidence="6" id="KW-1185">Reference proteome</keyword>
<proteinExistence type="predicted"/>
<feature type="compositionally biased region" description="Basic and acidic residues" evidence="2">
    <location>
        <begin position="2165"/>
        <end position="2180"/>
    </location>
</feature>
<evidence type="ECO:0000256" key="2">
    <source>
        <dbReference type="SAM" id="MobiDB-lite"/>
    </source>
</evidence>
<feature type="region of interest" description="Disordered" evidence="2">
    <location>
        <begin position="2162"/>
        <end position="2205"/>
    </location>
</feature>
<accession>A0AAD5L0L1</accession>
<feature type="domain" description="FMP27/BLTP2/Hobbit GFWDK motif-containing RBG unit" evidence="4">
    <location>
        <begin position="999"/>
        <end position="1131"/>
    </location>
</feature>
<sequence>MGSLQWFLLFFVILFFLFKRLLLYALNLIFTHKLKIEVRLGQVALLPPSVQNTYFLFKNFTVHIDKVRLTSSFVNADTKRLLGLLIEDVRFTRDCSASRHTSHEASILNPSETNRVNLLEKILPVLTSFVQFMCVSISNVTIVAQLNNNQLVHASINNLSLDGSILPRSQIALCGLVDAFSFRLLQTVATSERDGKIIHSSHSIDMRSRQPCLSEFSVGVQTEIHVDPVLPALTKLMLNISNPKLSVNDRLLKALEAKNVQESGPPQKNHITDWSLYFPRKCEFNVSGIEIKLYRHEDETFFVRTSLNLLEVTADTTLDSRSGDSLFDTNVKLHIQMLYSETKFGRWFSLSELDATVQVFSGNIDSTVNANRIAIVYSNAELLPWLKLIPFKKKTTISEDKSASSRQTPLTLNFEVWDFSAVALFQDALPLRSGITHVQLQLVDHPATGGLSCEFEGETVWCCLGNRTPSDPGQKKVHFWNSPIYVGLVIGKIERRLGVLGMSDSIHSQLLLDVLRFEWSPNLIETILAIRKDLPRWGEVEDASVPEEKTPVRVSHSLTVASANIFLLMKKECALMLRVDSLAADQQPDKTVASIEGLKGLFIVPGAPFSCAKSFEIKFFLFVCEKKGNLELLRLQLSLRKSSKSGTIDVDQLGLNWDTRLHMAVLQVIEEWKGFRSHFSQSKPIKISSSNQSESETKQSWIVSLKHKTTICAILSPAHTIQFQADDSRAVINGHPRTTFELNLPRCALLFDGHSIIEAEGLNWKLADNDLDLKQERLSFDCQAITNKCGLVNVAGLRVCFPYRYQFSEACQQEMVSVFKWLKSLHKKPRPAGYTEPLYRDIRLSVAKFSMVLCDDPFEVKLRDNYELREDEFRESLKRKRMLDAKIEELRRTHPLLTQGKIDELYANLGGRNVEIFVQRAQRMYETRPMRTALFRWEMEQVDLVALADPSFHGYANVVRNIQEMDPDSPWPDEELEFTTLWCRAVRATCRQLRFLLRDFPQPLLDIHELLLFGRLAGAEQQSSWRARRTCNVFIAPPWSDVQIERGMNQLKFYHDFSCDAESWRLAYGACWEPVIAQCNLAWDFVSPPSKDPSPALPFWDKMRLLFHGRITLSVQQLTLLLHTSLDPYNTTEEMELTWTDLAMDWTNANFILKGEFNVYVRTASKYDDCRLLHLPRLKLTIGLTWHCLADPNEHLAVQPCAPNRIPEYSSNQEHDSYRAFRSQSVTLAVSLETKASVSSSNSSAAEVHALVYGSTLRWFENLKCILSGVSRPTRRGPLFQNTKPRKSQLSRHYKAVRLALSLHRFHIYYWMSASMQRGFELICGRLTLSSEHALRLVAVEDGLKHRPRADWSIVFLNCELNEAEVWLQSALGNDNDDNSELNVSLRQPVEKFYFLSVQRVSYGREAVLTPPFVAPGTASIVPTHRLVVQDLRAAWTKSNRQVAFALYDSWVKAQVLKRNLSAEVMKLLRMPESSVSPMKPRTAARISAEGAQPTPCKSNTGSSSSSTTSTTAAASTPVADSMLQQLLADHRNVVFSEDLSSTGSRPAVTGTSTSEGQEGVHLNWLIELVNSQVLLKGCETKGYIILAAAHAKILQRLHPPVWRDRSLVSKTSWVCSFDGMQYFATISAGEQDALDENILWLSTDHIGSAARAESQTPSSLDYLPDMVGSGQSVGGVISETVGGCDSSALQLQRIVSRCNCEIVFVSYGQNTLDLDLDNDLEGLMDIPPPPSDDVMDLWAQREQPVDSFTLTHHDLNICTNSLQYEMLLDVINNLLLHVEPHRKEASERLQRLRFQLQLSSTEDQRRPVQQIQNQLRSLISQLRRLEKDTFMLQRALAEDPSNAQLIAEFDSLERKVYECKEQLNAANEELAMMVSCLKEVQLTAHQRLQAARQGSNVTTVRTSQINFKHAQWRLTEADGQLGIADVVLTNFLYNKLSKSDDACEHSLEIGYVSLANLLPNQIYKQVIVPTELNRNMPVDRQVAVRMFSRDKAPVGGICIKEIFEVNVVPFTFAMTYQFFKTMMRFCFPEKDPETLDGEGEHSESSAVSRKGGKHFSNVNKTKRGKESSFYVPIEDDVEKMKERAEKNKLFIYIKIPEVPVKVSYKGGKEKNIEDVHEFSLVVPTLEYHNVTWTWLDLFLAMKNDSKRVLLSQAIKQKLQIRPRSHVEEGGTPQEEDKARLLLGGLSMPGDARSSKRGGFWKPSK</sequence>
<dbReference type="SMART" id="SM01214">
    <property type="entry name" value="Fmp27_GFWDK"/>
    <property type="match status" value="1"/>
</dbReference>
<comment type="caution">
    <text evidence="5">The sequence shown here is derived from an EMBL/GenBank/DDBJ whole genome shotgun (WGS) entry which is preliminary data.</text>
</comment>
<dbReference type="Proteomes" id="UP000820818">
    <property type="component" value="Linkage Group LG2"/>
</dbReference>